<dbReference type="EC" id="5.3.1.16" evidence="5 12"/>
<reference evidence="15" key="1">
    <citation type="journal article" date="2014" name="Int. J. Syst. Evol. Microbiol.">
        <title>Complete genome sequence of Corynebacterium casei LMG S-19264T (=DSM 44701T), isolated from a smear-ripened cheese.</title>
        <authorList>
            <consortium name="US DOE Joint Genome Institute (JGI-PGF)"/>
            <person name="Walter F."/>
            <person name="Albersmeier A."/>
            <person name="Kalinowski J."/>
            <person name="Ruckert C."/>
        </authorList>
    </citation>
    <scope>NUCLEOTIDE SEQUENCE</scope>
    <source>
        <strain evidence="15">JCM 18487</strain>
    </source>
</reference>
<dbReference type="EMBL" id="BMOY01000009">
    <property type="protein sequence ID" value="GGJ01563.1"/>
    <property type="molecule type" value="Genomic_DNA"/>
</dbReference>
<evidence type="ECO:0000256" key="2">
    <source>
        <dbReference type="ARBA" id="ARBA00004496"/>
    </source>
</evidence>
<comment type="caution">
    <text evidence="15">The sequence shown here is derived from an EMBL/GenBank/DDBJ whole genome shotgun (WGS) entry which is preliminary data.</text>
</comment>
<evidence type="ECO:0000256" key="13">
    <source>
        <dbReference type="RuleBase" id="RU003657"/>
    </source>
</evidence>
<sequence>MRNEFVLYPAIDILGGKCVRLLRGEYEHKTEYSDHPVAVAERWLAAGASFLHVVDLDAARTGAPTNEQVIRDVVLRAAAAGAKVQVGGGIRTHAAIERWLAAGVARCVIGTAALQPGWIEEAVRRFGGEALVVGLDGRDGKLAVHGWTDQTDVSVVDLARQFAALGVRYALVTDVARDGTLQGANLELAQAVQAQGLAAIASGGIRDVTDVLAARRAGLAGAVAGRALYDGTLDLHAAYQALKEEAAC</sequence>
<feature type="active site" description="Proton donor" evidence="12">
    <location>
        <position position="136"/>
    </location>
</feature>
<dbReference type="InterPro" id="IPR006062">
    <property type="entry name" value="His_biosynth"/>
</dbReference>
<dbReference type="GO" id="GO:0003949">
    <property type="term" value="F:1-(5-phosphoribosyl)-5-[(5-phosphoribosylamino)methylideneamino]imidazole-4-carboxamide isomerase activity"/>
    <property type="evidence" value="ECO:0007669"/>
    <property type="project" value="UniProtKB-UniRule"/>
</dbReference>
<dbReference type="InterPro" id="IPR023016">
    <property type="entry name" value="HisA/PriA"/>
</dbReference>
<dbReference type="GO" id="GO:0000105">
    <property type="term" value="P:L-histidine biosynthetic process"/>
    <property type="evidence" value="ECO:0007669"/>
    <property type="project" value="UniProtKB-UniRule"/>
</dbReference>
<dbReference type="PANTHER" id="PTHR43090">
    <property type="entry name" value="1-(5-PHOSPHORIBOSYL)-5-[(5-PHOSPHORIBOSYLAMINO)METHYLIDENEAMINO] IMIDAZOLE-4-CARBOXAMIDE ISOMERASE"/>
    <property type="match status" value="1"/>
</dbReference>
<evidence type="ECO:0000256" key="1">
    <source>
        <dbReference type="ARBA" id="ARBA00000901"/>
    </source>
</evidence>
<keyword evidence="10 12" id="KW-0413">Isomerase</keyword>
<evidence type="ECO:0000256" key="9">
    <source>
        <dbReference type="ARBA" id="ARBA00023102"/>
    </source>
</evidence>
<dbReference type="FunFam" id="3.20.20.70:FF:000009">
    <property type="entry name" value="1-(5-phosphoribosyl)-5-[(5-phosphoribosylamino)methylideneamino] imidazole-4-carboxamide isomerase"/>
    <property type="match status" value="1"/>
</dbReference>
<comment type="similarity">
    <text evidence="4 12 13">Belongs to the HisA/HisF family.</text>
</comment>
<dbReference type="Pfam" id="PF00977">
    <property type="entry name" value="His_biosynth"/>
    <property type="match status" value="1"/>
</dbReference>
<dbReference type="PANTHER" id="PTHR43090:SF2">
    <property type="entry name" value="1-(5-PHOSPHORIBOSYL)-5-[(5-PHOSPHORIBOSYLAMINO)METHYLIDENEAMINO] IMIDAZOLE-4-CARBOXAMIDE ISOMERASE"/>
    <property type="match status" value="1"/>
</dbReference>
<evidence type="ECO:0000256" key="8">
    <source>
        <dbReference type="ARBA" id="ARBA00022605"/>
    </source>
</evidence>
<evidence type="ECO:0000313" key="16">
    <source>
        <dbReference type="Proteomes" id="UP000637695"/>
    </source>
</evidence>
<proteinExistence type="inferred from homology"/>
<evidence type="ECO:0000256" key="7">
    <source>
        <dbReference type="ARBA" id="ARBA00022490"/>
    </source>
</evidence>
<reference evidence="15" key="2">
    <citation type="submission" date="2020-09" db="EMBL/GenBank/DDBJ databases">
        <authorList>
            <person name="Sun Q."/>
            <person name="Ohkuma M."/>
        </authorList>
    </citation>
    <scope>NUCLEOTIDE SEQUENCE</scope>
    <source>
        <strain evidence="15">JCM 18487</strain>
    </source>
</reference>
<dbReference type="Proteomes" id="UP000637695">
    <property type="component" value="Unassembled WGS sequence"/>
</dbReference>
<dbReference type="NCBIfam" id="TIGR00007">
    <property type="entry name" value="1-(5-phosphoribosyl)-5-[(5-phosphoribosylamino)methylideneamino]imidazole-4-carboxamide isomerase"/>
    <property type="match status" value="1"/>
</dbReference>
<organism evidence="15 16">
    <name type="scientific">Alicyclobacillus cellulosilyticus</name>
    <dbReference type="NCBI Taxonomy" id="1003997"/>
    <lineage>
        <taxon>Bacteria</taxon>
        <taxon>Bacillati</taxon>
        <taxon>Bacillota</taxon>
        <taxon>Bacilli</taxon>
        <taxon>Bacillales</taxon>
        <taxon>Alicyclobacillaceae</taxon>
        <taxon>Alicyclobacillus</taxon>
    </lineage>
</organism>
<feature type="active site" description="Proton acceptor" evidence="12">
    <location>
        <position position="12"/>
    </location>
</feature>
<evidence type="ECO:0000256" key="14">
    <source>
        <dbReference type="RuleBase" id="RU003658"/>
    </source>
</evidence>
<evidence type="ECO:0000256" key="3">
    <source>
        <dbReference type="ARBA" id="ARBA00005133"/>
    </source>
</evidence>
<evidence type="ECO:0000256" key="10">
    <source>
        <dbReference type="ARBA" id="ARBA00023235"/>
    </source>
</evidence>
<dbReference type="AlphaFoldDB" id="A0A917K767"/>
<dbReference type="GO" id="GO:0000162">
    <property type="term" value="P:L-tryptophan biosynthetic process"/>
    <property type="evidence" value="ECO:0007669"/>
    <property type="project" value="TreeGrafter"/>
</dbReference>
<dbReference type="HAMAP" id="MF_01014">
    <property type="entry name" value="HisA"/>
    <property type="match status" value="1"/>
</dbReference>
<dbReference type="InterPro" id="IPR006063">
    <property type="entry name" value="HisA_bact_arch"/>
</dbReference>
<dbReference type="InterPro" id="IPR044524">
    <property type="entry name" value="Isoase_HisA-like"/>
</dbReference>
<keyword evidence="7 12" id="KW-0963">Cytoplasm</keyword>
<accession>A0A917K767</accession>
<evidence type="ECO:0000313" key="15">
    <source>
        <dbReference type="EMBL" id="GGJ01563.1"/>
    </source>
</evidence>
<evidence type="ECO:0000256" key="11">
    <source>
        <dbReference type="ARBA" id="ARBA00030547"/>
    </source>
</evidence>
<dbReference type="GO" id="GO:0005737">
    <property type="term" value="C:cytoplasm"/>
    <property type="evidence" value="ECO:0007669"/>
    <property type="project" value="UniProtKB-SubCell"/>
</dbReference>
<dbReference type="SUPFAM" id="SSF51366">
    <property type="entry name" value="Ribulose-phoshate binding barrel"/>
    <property type="match status" value="1"/>
</dbReference>
<dbReference type="RefSeq" id="WP_188881347.1">
    <property type="nucleotide sequence ID" value="NZ_BMOY01000009.1"/>
</dbReference>
<evidence type="ECO:0000256" key="12">
    <source>
        <dbReference type="HAMAP-Rule" id="MF_01014"/>
    </source>
</evidence>
<keyword evidence="16" id="KW-1185">Reference proteome</keyword>
<evidence type="ECO:0000256" key="5">
    <source>
        <dbReference type="ARBA" id="ARBA00012550"/>
    </source>
</evidence>
<comment type="pathway">
    <text evidence="3 12 14">Amino-acid biosynthesis; L-histidine biosynthesis; L-histidine from 5-phospho-alpha-D-ribose 1-diphosphate: step 4/9.</text>
</comment>
<dbReference type="InterPro" id="IPR013785">
    <property type="entry name" value="Aldolase_TIM"/>
</dbReference>
<evidence type="ECO:0000256" key="6">
    <source>
        <dbReference type="ARBA" id="ARBA00018464"/>
    </source>
</evidence>
<gene>
    <name evidence="12 15" type="primary">hisA</name>
    <name evidence="15" type="ORF">GCM10010885_08460</name>
</gene>
<comment type="subcellular location">
    <subcellularLocation>
        <location evidence="2 12 14">Cytoplasm</location>
    </subcellularLocation>
</comment>
<comment type="catalytic activity">
    <reaction evidence="1 12 14">
        <text>1-(5-phospho-beta-D-ribosyl)-5-[(5-phospho-beta-D-ribosylamino)methylideneamino]imidazole-4-carboxamide = 5-[(5-phospho-1-deoxy-D-ribulos-1-ylimino)methylamino]-1-(5-phospho-beta-D-ribosyl)imidazole-4-carboxamide</text>
        <dbReference type="Rhea" id="RHEA:15469"/>
        <dbReference type="ChEBI" id="CHEBI:58435"/>
        <dbReference type="ChEBI" id="CHEBI:58525"/>
        <dbReference type="EC" id="5.3.1.16"/>
    </reaction>
</comment>
<dbReference type="Gene3D" id="3.20.20.70">
    <property type="entry name" value="Aldolase class I"/>
    <property type="match status" value="1"/>
</dbReference>
<keyword evidence="9 12" id="KW-0368">Histidine biosynthesis</keyword>
<dbReference type="CDD" id="cd04732">
    <property type="entry name" value="HisA"/>
    <property type="match status" value="1"/>
</dbReference>
<protein>
    <recommendedName>
        <fullName evidence="6 12">1-(5-phosphoribosyl)-5-[(5-phosphoribosylamino)methylideneamino] imidazole-4-carboxamide isomerase</fullName>
        <ecNumber evidence="5 12">5.3.1.16</ecNumber>
    </recommendedName>
    <alternativeName>
        <fullName evidence="11 12">Phosphoribosylformimino-5-aminoimidazole carboxamide ribotide isomerase</fullName>
    </alternativeName>
</protein>
<name>A0A917K767_9BACL</name>
<evidence type="ECO:0000256" key="4">
    <source>
        <dbReference type="ARBA" id="ARBA00009667"/>
    </source>
</evidence>
<dbReference type="InterPro" id="IPR011060">
    <property type="entry name" value="RibuloseP-bd_barrel"/>
</dbReference>
<keyword evidence="8 12" id="KW-0028">Amino-acid biosynthesis</keyword>